<dbReference type="SMART" id="SM00100">
    <property type="entry name" value="cNMP"/>
    <property type="match status" value="1"/>
</dbReference>
<dbReference type="InterPro" id="IPR012318">
    <property type="entry name" value="HTH_CRP"/>
</dbReference>
<name>A0A178ILP1_9BACT</name>
<keyword evidence="3" id="KW-0804">Transcription</keyword>
<evidence type="ECO:0000313" key="7">
    <source>
        <dbReference type="Proteomes" id="UP000078486"/>
    </source>
</evidence>
<dbReference type="SUPFAM" id="SSF46785">
    <property type="entry name" value="Winged helix' DNA-binding domain"/>
    <property type="match status" value="1"/>
</dbReference>
<sequence length="244" mass="26637">MNNPATPRSATASPHRLTALIATLRQSRMFADLAPANLAAVAEGCSIKTLQKGEILFHEGEKADGFFVLQSGRISIFRLTPDGREQIICVFSPPESFAEVVLASAERYPANAMALEASQVIRIGKNHFRDLIRQNPELALHMLASMSMHLKHLMQSLHEIKGLQIESRLAAWLLEHCPAGGRADGPASFVLPVSKKILAGQLGVTSETLSRTFARFRKDGSIRVEGTVLHLLDRQALKARADGV</sequence>
<dbReference type="OrthoDB" id="892842at2"/>
<feature type="domain" description="HTH crp-type" evidence="5">
    <location>
        <begin position="163"/>
        <end position="235"/>
    </location>
</feature>
<dbReference type="PANTHER" id="PTHR24567">
    <property type="entry name" value="CRP FAMILY TRANSCRIPTIONAL REGULATORY PROTEIN"/>
    <property type="match status" value="1"/>
</dbReference>
<evidence type="ECO:0000259" key="5">
    <source>
        <dbReference type="PROSITE" id="PS51063"/>
    </source>
</evidence>
<keyword evidence="2" id="KW-0238">DNA-binding</keyword>
<keyword evidence="7" id="KW-1185">Reference proteome</keyword>
<organism evidence="6 7">
    <name type="scientific">Termitidicoccus mucosus</name>
    <dbReference type="NCBI Taxonomy" id="1184151"/>
    <lineage>
        <taxon>Bacteria</taxon>
        <taxon>Pseudomonadati</taxon>
        <taxon>Verrucomicrobiota</taxon>
        <taxon>Opitutia</taxon>
        <taxon>Opitutales</taxon>
        <taxon>Opitutaceae</taxon>
        <taxon>Termitidicoccus</taxon>
    </lineage>
</organism>
<dbReference type="InterPro" id="IPR018490">
    <property type="entry name" value="cNMP-bd_dom_sf"/>
</dbReference>
<dbReference type="GO" id="GO:0003677">
    <property type="term" value="F:DNA binding"/>
    <property type="evidence" value="ECO:0007669"/>
    <property type="project" value="UniProtKB-KW"/>
</dbReference>
<evidence type="ECO:0000259" key="4">
    <source>
        <dbReference type="PROSITE" id="PS50042"/>
    </source>
</evidence>
<dbReference type="CDD" id="cd00038">
    <property type="entry name" value="CAP_ED"/>
    <property type="match status" value="1"/>
</dbReference>
<dbReference type="SMART" id="SM00419">
    <property type="entry name" value="HTH_CRP"/>
    <property type="match status" value="1"/>
</dbReference>
<dbReference type="Gene3D" id="2.60.120.10">
    <property type="entry name" value="Jelly Rolls"/>
    <property type="match status" value="1"/>
</dbReference>
<dbReference type="PROSITE" id="PS50042">
    <property type="entry name" value="CNMP_BINDING_3"/>
    <property type="match status" value="1"/>
</dbReference>
<dbReference type="Gene3D" id="1.10.10.10">
    <property type="entry name" value="Winged helix-like DNA-binding domain superfamily/Winged helix DNA-binding domain"/>
    <property type="match status" value="1"/>
</dbReference>
<feature type="domain" description="Cyclic nucleotide-binding" evidence="4">
    <location>
        <begin position="29"/>
        <end position="149"/>
    </location>
</feature>
<dbReference type="InterPro" id="IPR036388">
    <property type="entry name" value="WH-like_DNA-bd_sf"/>
</dbReference>
<dbReference type="GO" id="GO:0003700">
    <property type="term" value="F:DNA-binding transcription factor activity"/>
    <property type="evidence" value="ECO:0007669"/>
    <property type="project" value="TreeGrafter"/>
</dbReference>
<dbReference type="InterPro" id="IPR050397">
    <property type="entry name" value="Env_Response_Regulators"/>
</dbReference>
<evidence type="ECO:0000256" key="1">
    <source>
        <dbReference type="ARBA" id="ARBA00023015"/>
    </source>
</evidence>
<proteinExistence type="predicted"/>
<dbReference type="Proteomes" id="UP000078486">
    <property type="component" value="Unassembled WGS sequence"/>
</dbReference>
<gene>
    <name evidence="6" type="ORF">AW736_09675</name>
</gene>
<dbReference type="Pfam" id="PF00027">
    <property type="entry name" value="cNMP_binding"/>
    <property type="match status" value="1"/>
</dbReference>
<reference evidence="6 7" key="1">
    <citation type="submission" date="2016-01" db="EMBL/GenBank/DDBJ databases">
        <title>High potential of lignocellulose degradation of a new Verrucomicrobia species.</title>
        <authorList>
            <person name="Wang Y."/>
            <person name="Shi Y."/>
            <person name="Qiu Z."/>
            <person name="Liu S."/>
            <person name="Yang H."/>
        </authorList>
    </citation>
    <scope>NUCLEOTIDE SEQUENCE [LARGE SCALE GENOMIC DNA]</scope>
    <source>
        <strain evidence="6 7">TSB47</strain>
    </source>
</reference>
<evidence type="ECO:0000313" key="6">
    <source>
        <dbReference type="EMBL" id="OAM90046.1"/>
    </source>
</evidence>
<dbReference type="SUPFAM" id="SSF51206">
    <property type="entry name" value="cAMP-binding domain-like"/>
    <property type="match status" value="1"/>
</dbReference>
<dbReference type="InterPro" id="IPR014710">
    <property type="entry name" value="RmlC-like_jellyroll"/>
</dbReference>
<evidence type="ECO:0000256" key="2">
    <source>
        <dbReference type="ARBA" id="ARBA00023125"/>
    </source>
</evidence>
<dbReference type="PRINTS" id="PR00034">
    <property type="entry name" value="HTHCRP"/>
</dbReference>
<dbReference type="EMBL" id="LRRQ01000075">
    <property type="protein sequence ID" value="OAM90046.1"/>
    <property type="molecule type" value="Genomic_DNA"/>
</dbReference>
<dbReference type="GO" id="GO:0005829">
    <property type="term" value="C:cytosol"/>
    <property type="evidence" value="ECO:0007669"/>
    <property type="project" value="TreeGrafter"/>
</dbReference>
<protein>
    <submittedName>
        <fullName evidence="6">Crp/Fnr family transcriptional regulator</fullName>
    </submittedName>
</protein>
<dbReference type="PROSITE" id="PS51063">
    <property type="entry name" value="HTH_CRP_2"/>
    <property type="match status" value="1"/>
</dbReference>
<accession>A0A178ILP1</accession>
<dbReference type="Pfam" id="PF13545">
    <property type="entry name" value="HTH_Crp_2"/>
    <property type="match status" value="1"/>
</dbReference>
<comment type="caution">
    <text evidence="6">The sequence shown here is derived from an EMBL/GenBank/DDBJ whole genome shotgun (WGS) entry which is preliminary data.</text>
</comment>
<dbReference type="InterPro" id="IPR000595">
    <property type="entry name" value="cNMP-bd_dom"/>
</dbReference>
<evidence type="ECO:0000256" key="3">
    <source>
        <dbReference type="ARBA" id="ARBA00023163"/>
    </source>
</evidence>
<keyword evidence="1" id="KW-0805">Transcription regulation</keyword>
<dbReference type="STRING" id="1184151.AW736_09675"/>
<dbReference type="PANTHER" id="PTHR24567:SF74">
    <property type="entry name" value="HTH-TYPE TRANSCRIPTIONAL REGULATOR ARCR"/>
    <property type="match status" value="1"/>
</dbReference>
<dbReference type="InterPro" id="IPR036390">
    <property type="entry name" value="WH_DNA-bd_sf"/>
</dbReference>
<dbReference type="AlphaFoldDB" id="A0A178ILP1"/>